<dbReference type="EMBL" id="FRAD01000009">
    <property type="protein sequence ID" value="SHJ89806.1"/>
    <property type="molecule type" value="Genomic_DNA"/>
</dbReference>
<dbReference type="STRING" id="1121331.SAMN02745248_01234"/>
<sequence>MLTLIEENAKQGSINENFDEQYHNIAERIRGLKLKKLKLTQENRLAETFSQRIDDVDHCLKDSTCTVGGYDDELVRRLLQSAKVIGKDKIEIQFKSGIVMQQRVAYYE</sequence>
<name>A0A1M6N2D0_9CLOT</name>
<gene>
    <name evidence="1" type="ORF">SAMN02745248_01234</name>
</gene>
<organism evidence="1 2">
    <name type="scientific">Hathewaya proteolytica DSM 3090</name>
    <dbReference type="NCBI Taxonomy" id="1121331"/>
    <lineage>
        <taxon>Bacteria</taxon>
        <taxon>Bacillati</taxon>
        <taxon>Bacillota</taxon>
        <taxon>Clostridia</taxon>
        <taxon>Eubacteriales</taxon>
        <taxon>Clostridiaceae</taxon>
        <taxon>Hathewaya</taxon>
    </lineage>
</organism>
<dbReference type="Proteomes" id="UP000183952">
    <property type="component" value="Unassembled WGS sequence"/>
</dbReference>
<protein>
    <recommendedName>
        <fullName evidence="3">Site-specific DNA recombinase</fullName>
    </recommendedName>
</protein>
<dbReference type="AlphaFoldDB" id="A0A1M6N2D0"/>
<dbReference type="RefSeq" id="WP_341465305.1">
    <property type="nucleotide sequence ID" value="NZ_FRAD01000009.1"/>
</dbReference>
<evidence type="ECO:0008006" key="3">
    <source>
        <dbReference type="Google" id="ProtNLM"/>
    </source>
</evidence>
<accession>A0A1M6N2D0</accession>
<proteinExistence type="predicted"/>
<reference evidence="1 2" key="1">
    <citation type="submission" date="2016-11" db="EMBL/GenBank/DDBJ databases">
        <authorList>
            <person name="Jaros S."/>
            <person name="Januszkiewicz K."/>
            <person name="Wedrychowicz H."/>
        </authorList>
    </citation>
    <scope>NUCLEOTIDE SEQUENCE [LARGE SCALE GENOMIC DNA]</scope>
    <source>
        <strain evidence="1 2">DSM 3090</strain>
    </source>
</reference>
<evidence type="ECO:0000313" key="1">
    <source>
        <dbReference type="EMBL" id="SHJ89806.1"/>
    </source>
</evidence>
<evidence type="ECO:0000313" key="2">
    <source>
        <dbReference type="Proteomes" id="UP000183952"/>
    </source>
</evidence>
<keyword evidence="2" id="KW-1185">Reference proteome</keyword>